<dbReference type="Proteomes" id="UP000799640">
    <property type="component" value="Unassembled WGS sequence"/>
</dbReference>
<evidence type="ECO:0000256" key="1">
    <source>
        <dbReference type="SAM" id="SignalP"/>
    </source>
</evidence>
<feature type="chain" id="PRO_5026228184" evidence="1">
    <location>
        <begin position="17"/>
        <end position="335"/>
    </location>
</feature>
<dbReference type="GO" id="GO:0005975">
    <property type="term" value="P:carbohydrate metabolic process"/>
    <property type="evidence" value="ECO:0007669"/>
    <property type="project" value="InterPro"/>
</dbReference>
<dbReference type="InterPro" id="IPR000757">
    <property type="entry name" value="Beta-glucanase-like"/>
</dbReference>
<dbReference type="CDD" id="cd00413">
    <property type="entry name" value="Glyco_hydrolase_16"/>
    <property type="match status" value="1"/>
</dbReference>
<evidence type="ECO:0000259" key="2">
    <source>
        <dbReference type="PROSITE" id="PS51762"/>
    </source>
</evidence>
<protein>
    <submittedName>
        <fullName evidence="3">Concanavalin A-like lectin/glucanase</fullName>
    </submittedName>
</protein>
<dbReference type="Gene3D" id="2.60.120.200">
    <property type="match status" value="1"/>
</dbReference>
<evidence type="ECO:0000313" key="4">
    <source>
        <dbReference type="Proteomes" id="UP000799640"/>
    </source>
</evidence>
<dbReference type="InterPro" id="IPR013320">
    <property type="entry name" value="ConA-like_dom_sf"/>
</dbReference>
<keyword evidence="4" id="KW-1185">Reference proteome</keyword>
<keyword evidence="1" id="KW-0732">Signal</keyword>
<gene>
    <name evidence="3" type="ORF">EJ06DRAFT_144050</name>
</gene>
<dbReference type="GO" id="GO:0004553">
    <property type="term" value="F:hydrolase activity, hydrolyzing O-glycosyl compounds"/>
    <property type="evidence" value="ECO:0007669"/>
    <property type="project" value="InterPro"/>
</dbReference>
<reference evidence="3" key="1">
    <citation type="journal article" date="2020" name="Stud. Mycol.">
        <title>101 Dothideomycetes genomes: a test case for predicting lifestyles and emergence of pathogens.</title>
        <authorList>
            <person name="Haridas S."/>
            <person name="Albert R."/>
            <person name="Binder M."/>
            <person name="Bloem J."/>
            <person name="Labutti K."/>
            <person name="Salamov A."/>
            <person name="Andreopoulos B."/>
            <person name="Baker S."/>
            <person name="Barry K."/>
            <person name="Bills G."/>
            <person name="Bluhm B."/>
            <person name="Cannon C."/>
            <person name="Castanera R."/>
            <person name="Culley D."/>
            <person name="Daum C."/>
            <person name="Ezra D."/>
            <person name="Gonzalez J."/>
            <person name="Henrissat B."/>
            <person name="Kuo A."/>
            <person name="Liang C."/>
            <person name="Lipzen A."/>
            <person name="Lutzoni F."/>
            <person name="Magnuson J."/>
            <person name="Mondo S."/>
            <person name="Nolan M."/>
            <person name="Ohm R."/>
            <person name="Pangilinan J."/>
            <person name="Park H.-J."/>
            <person name="Ramirez L."/>
            <person name="Alfaro M."/>
            <person name="Sun H."/>
            <person name="Tritt A."/>
            <person name="Yoshinaga Y."/>
            <person name="Zwiers L.-H."/>
            <person name="Turgeon B."/>
            <person name="Goodwin S."/>
            <person name="Spatafora J."/>
            <person name="Crous P."/>
            <person name="Grigoriev I."/>
        </authorList>
    </citation>
    <scope>NUCLEOTIDE SEQUENCE</scope>
    <source>
        <strain evidence="3">CBS 262.69</strain>
    </source>
</reference>
<feature type="domain" description="GH16" evidence="2">
    <location>
        <begin position="82"/>
        <end position="283"/>
    </location>
</feature>
<accession>A0A6G1HMM0</accession>
<proteinExistence type="predicted"/>
<organism evidence="3 4">
    <name type="scientific">Trichodelitschia bisporula</name>
    <dbReference type="NCBI Taxonomy" id="703511"/>
    <lineage>
        <taxon>Eukaryota</taxon>
        <taxon>Fungi</taxon>
        <taxon>Dikarya</taxon>
        <taxon>Ascomycota</taxon>
        <taxon>Pezizomycotina</taxon>
        <taxon>Dothideomycetes</taxon>
        <taxon>Dothideomycetes incertae sedis</taxon>
        <taxon>Phaeotrichales</taxon>
        <taxon>Phaeotrichaceae</taxon>
        <taxon>Trichodelitschia</taxon>
    </lineage>
</organism>
<dbReference type="EMBL" id="ML996703">
    <property type="protein sequence ID" value="KAF2397313.1"/>
    <property type="molecule type" value="Genomic_DNA"/>
</dbReference>
<dbReference type="SUPFAM" id="SSF49899">
    <property type="entry name" value="Concanavalin A-like lectins/glucanases"/>
    <property type="match status" value="1"/>
</dbReference>
<name>A0A6G1HMM0_9PEZI</name>
<dbReference type="PROSITE" id="PS51762">
    <property type="entry name" value="GH16_2"/>
    <property type="match status" value="1"/>
</dbReference>
<dbReference type="PANTHER" id="PTHR38121">
    <property type="entry name" value="GH16 DOMAIN-CONTAINING PROTEIN"/>
    <property type="match status" value="1"/>
</dbReference>
<dbReference type="GO" id="GO:0030246">
    <property type="term" value="F:carbohydrate binding"/>
    <property type="evidence" value="ECO:0007669"/>
    <property type="project" value="UniProtKB-KW"/>
</dbReference>
<sequence>MMLRLALFVAVVFGAALHDNSLGCDCYETGASFPARYAYHRFFDFRAVPDAVPVEPANVFAAQDKGLENGQLGSAYDQAFLTDWTISTTSTGPLAQAPVRRQDSKVNTYIQGNGGGGSRLVLRAYKVGQFASSAQIDSKENDVLFASIRVNARVSGGTGAAASIYAAAGDSDLDILTRDPPTQIRYTGQASASDNGSAQPIAMPNGVSWGDFNEYRLDWRSDVSAWSVNGALVGSKQFGVPSSPGGLTLSMWNNGGPISGNMSTETSAHFEIQWIQMVFNTSTPVMTPCKRVCAVDGVQKVGYPELEHKGAGSQIIVQTWHTVLVLAMSISLLCF</sequence>
<dbReference type="AlphaFoldDB" id="A0A6G1HMM0"/>
<dbReference type="OrthoDB" id="4388755at2759"/>
<evidence type="ECO:0000313" key="3">
    <source>
        <dbReference type="EMBL" id="KAF2397313.1"/>
    </source>
</evidence>
<dbReference type="PANTHER" id="PTHR38121:SF4">
    <property type="entry name" value="GH16 DOMAIN-CONTAINING PROTEIN-RELATED"/>
    <property type="match status" value="1"/>
</dbReference>
<dbReference type="Pfam" id="PF00722">
    <property type="entry name" value="Glyco_hydro_16"/>
    <property type="match status" value="1"/>
</dbReference>
<feature type="signal peptide" evidence="1">
    <location>
        <begin position="1"/>
        <end position="16"/>
    </location>
</feature>
<keyword evidence="3" id="KW-0430">Lectin</keyword>